<gene>
    <name evidence="3" type="primary">spoIIAB</name>
    <name evidence="3" type="ORF">XM38_002310</name>
</gene>
<dbReference type="Gene3D" id="3.30.565.10">
    <property type="entry name" value="Histidine kinase-like ATPase, C-terminal domain"/>
    <property type="match status" value="1"/>
</dbReference>
<dbReference type="GO" id="GO:0004674">
    <property type="term" value="F:protein serine/threonine kinase activity"/>
    <property type="evidence" value="ECO:0007669"/>
    <property type="project" value="UniProtKB-KW"/>
</dbReference>
<evidence type="ECO:0000259" key="2">
    <source>
        <dbReference type="Pfam" id="PF13581"/>
    </source>
</evidence>
<keyword evidence="1" id="KW-0723">Serine/threonine-protein kinase</keyword>
<dbReference type="KEGG" id="hhg:XM38_002310"/>
<dbReference type="OrthoDB" id="424943at2"/>
<dbReference type="SUPFAM" id="SSF55874">
    <property type="entry name" value="ATPase domain of HSP90 chaperone/DNA topoisomerase II/histidine kinase"/>
    <property type="match status" value="1"/>
</dbReference>
<dbReference type="RefSeq" id="WP_080810810.1">
    <property type="nucleotide sequence ID" value="NZ_CP021983.2"/>
</dbReference>
<keyword evidence="1" id="KW-0418">Kinase</keyword>
<dbReference type="AlphaFoldDB" id="A0A1Z3HG75"/>
<dbReference type="EMBL" id="CP021983">
    <property type="protein sequence ID" value="ASC69304.1"/>
    <property type="molecule type" value="Genomic_DNA"/>
</dbReference>
<keyword evidence="3" id="KW-0808">Transferase</keyword>
<dbReference type="InterPro" id="IPR036890">
    <property type="entry name" value="HATPase_C_sf"/>
</dbReference>
<feature type="domain" description="Histidine kinase/HSP90-like ATPase" evidence="2">
    <location>
        <begin position="11"/>
        <end position="136"/>
    </location>
</feature>
<keyword evidence="4" id="KW-1185">Reference proteome</keyword>
<evidence type="ECO:0000313" key="3">
    <source>
        <dbReference type="EMBL" id="ASC69304.1"/>
    </source>
</evidence>
<accession>A0A1Z3HG75</accession>
<dbReference type="PANTHER" id="PTHR35526">
    <property type="entry name" value="ANTI-SIGMA-F FACTOR RSBW-RELATED"/>
    <property type="match status" value="1"/>
</dbReference>
<dbReference type="STRING" id="1641165.XM38_15795"/>
<dbReference type="InterPro" id="IPR050267">
    <property type="entry name" value="Anti-sigma-factor_SerPK"/>
</dbReference>
<evidence type="ECO:0000256" key="1">
    <source>
        <dbReference type="ARBA" id="ARBA00022527"/>
    </source>
</evidence>
<name>A0A1Z3HG75_9CYAN</name>
<dbReference type="Proteomes" id="UP000191901">
    <property type="component" value="Chromosome"/>
</dbReference>
<dbReference type="PANTHER" id="PTHR35526:SF3">
    <property type="entry name" value="ANTI-SIGMA-F FACTOR RSBW"/>
    <property type="match status" value="1"/>
</dbReference>
<dbReference type="InterPro" id="IPR003594">
    <property type="entry name" value="HATPase_dom"/>
</dbReference>
<reference evidence="3 4" key="1">
    <citation type="journal article" date="2016" name="Biochim. Biophys. Acta">
        <title>Characterization of red-shifted phycobilisomes isolated from the chlorophyll f-containing cyanobacterium Halomicronema hongdechloris.</title>
        <authorList>
            <person name="Li Y."/>
            <person name="Lin Y."/>
            <person name="Garvey C.J."/>
            <person name="Birch D."/>
            <person name="Corkery R.W."/>
            <person name="Loughlin P.C."/>
            <person name="Scheer H."/>
            <person name="Willows R.D."/>
            <person name="Chen M."/>
        </authorList>
    </citation>
    <scope>NUCLEOTIDE SEQUENCE [LARGE SCALE GENOMIC DNA]</scope>
    <source>
        <strain evidence="3 4">C2206</strain>
    </source>
</reference>
<evidence type="ECO:0000313" key="4">
    <source>
        <dbReference type="Proteomes" id="UP000191901"/>
    </source>
</evidence>
<dbReference type="EC" id="2.7.11.1" evidence="3"/>
<dbReference type="CDD" id="cd16936">
    <property type="entry name" value="HATPase_RsbW-like"/>
    <property type="match status" value="1"/>
</dbReference>
<protein>
    <submittedName>
        <fullName evidence="3">Anti-sigma F factor</fullName>
        <ecNumber evidence="3">2.7.11.1</ecNumber>
    </submittedName>
</protein>
<organism evidence="3 4">
    <name type="scientific">Halomicronema hongdechloris C2206</name>
    <dbReference type="NCBI Taxonomy" id="1641165"/>
    <lineage>
        <taxon>Bacteria</taxon>
        <taxon>Bacillati</taxon>
        <taxon>Cyanobacteriota</taxon>
        <taxon>Cyanophyceae</taxon>
        <taxon>Nodosilineales</taxon>
        <taxon>Nodosilineaceae</taxon>
        <taxon>Halomicronema</taxon>
    </lineage>
</organism>
<dbReference type="Pfam" id="PF13581">
    <property type="entry name" value="HATPase_c_2"/>
    <property type="match status" value="1"/>
</dbReference>
<proteinExistence type="predicted"/>
<sequence>MLLQKRDIRTQSDPKALNTVLVWFDQFQELSLPHTIWLQCQLALIEGFTNAVRHAHQGLPENTPIDIEVTISQTTVDIYIWDSGPGFDLMAMLARKLRTTNHDSEGGRGLRIIHLIADQMTYQRMADHRNCLHICKHYQSEA</sequence>